<evidence type="ECO:0000313" key="1">
    <source>
        <dbReference type="EMBL" id="VFK13670.1"/>
    </source>
</evidence>
<reference evidence="1" key="1">
    <citation type="submission" date="2019-02" db="EMBL/GenBank/DDBJ databases">
        <authorList>
            <person name="Gruber-Vodicka R. H."/>
            <person name="Seah K. B. B."/>
        </authorList>
    </citation>
    <scope>NUCLEOTIDE SEQUENCE</scope>
    <source>
        <strain evidence="1">BECK_BY7</strain>
    </source>
</reference>
<proteinExistence type="predicted"/>
<name>A0A450W9G8_9GAMM</name>
<gene>
    <name evidence="1" type="ORF">BECKLFY1418C_GA0070996_10043</name>
</gene>
<accession>A0A450W9G8</accession>
<organism evidence="1">
    <name type="scientific">Candidatus Kentrum sp. LFY</name>
    <dbReference type="NCBI Taxonomy" id="2126342"/>
    <lineage>
        <taxon>Bacteria</taxon>
        <taxon>Pseudomonadati</taxon>
        <taxon>Pseudomonadota</taxon>
        <taxon>Gammaproteobacteria</taxon>
        <taxon>Candidatus Kentrum</taxon>
    </lineage>
</organism>
<protein>
    <submittedName>
        <fullName evidence="1">Uncharacterized protein</fullName>
    </submittedName>
</protein>
<sequence length="170" mass="18820">MGPSATGNALYARMVVGTILFISDSSQMSQVLRSAGFALPMPGSALPVRAQASPEAFPPSRGKSPIEGERFQWICSLGFSFGMFLLWHFKCVEGIIPVLYSVGRNVSRFMTGNDLQGCLFRRAVRLSRSLESHGVLPCPGASKSPCSLARCRERSLRHPEEFRSFCRRFR</sequence>
<dbReference type="AlphaFoldDB" id="A0A450W9G8"/>
<dbReference type="EMBL" id="CAADFN010000004">
    <property type="protein sequence ID" value="VFK13670.1"/>
    <property type="molecule type" value="Genomic_DNA"/>
</dbReference>